<keyword evidence="2" id="KW-1185">Reference proteome</keyword>
<proteinExistence type="predicted"/>
<dbReference type="PANTHER" id="PTHR33527">
    <property type="entry name" value="OS07G0274300 PROTEIN"/>
    <property type="match status" value="1"/>
</dbReference>
<dbReference type="AlphaFoldDB" id="A0A9Q1LWW0"/>
<dbReference type="OrthoDB" id="1882251at2759"/>
<evidence type="ECO:0000313" key="1">
    <source>
        <dbReference type="EMBL" id="KAJ8544136.1"/>
    </source>
</evidence>
<accession>A0A9Q1LWW0</accession>
<comment type="caution">
    <text evidence="1">The sequence shown here is derived from an EMBL/GenBank/DDBJ whole genome shotgun (WGS) entry which is preliminary data.</text>
</comment>
<organism evidence="1 2">
    <name type="scientific">Anisodus acutangulus</name>
    <dbReference type="NCBI Taxonomy" id="402998"/>
    <lineage>
        <taxon>Eukaryota</taxon>
        <taxon>Viridiplantae</taxon>
        <taxon>Streptophyta</taxon>
        <taxon>Embryophyta</taxon>
        <taxon>Tracheophyta</taxon>
        <taxon>Spermatophyta</taxon>
        <taxon>Magnoliopsida</taxon>
        <taxon>eudicotyledons</taxon>
        <taxon>Gunneridae</taxon>
        <taxon>Pentapetalae</taxon>
        <taxon>asterids</taxon>
        <taxon>lamiids</taxon>
        <taxon>Solanales</taxon>
        <taxon>Solanaceae</taxon>
        <taxon>Solanoideae</taxon>
        <taxon>Hyoscyameae</taxon>
        <taxon>Anisodus</taxon>
    </lineage>
</organism>
<dbReference type="Proteomes" id="UP001152561">
    <property type="component" value="Unassembled WGS sequence"/>
</dbReference>
<name>A0A9Q1LWW0_9SOLA</name>
<protein>
    <submittedName>
        <fullName evidence="1">Uncharacterized protein</fullName>
    </submittedName>
</protein>
<reference evidence="2" key="1">
    <citation type="journal article" date="2023" name="Proc. Natl. Acad. Sci. U.S.A.">
        <title>Genomic and structural basis for evolution of tropane alkaloid biosynthesis.</title>
        <authorList>
            <person name="Wanga Y.-J."/>
            <person name="Taina T."/>
            <person name="Yua J.-Y."/>
            <person name="Lia J."/>
            <person name="Xua B."/>
            <person name="Chenc J."/>
            <person name="D'Auriad J.C."/>
            <person name="Huanga J.-P."/>
            <person name="Huanga S.-X."/>
        </authorList>
    </citation>
    <scope>NUCLEOTIDE SEQUENCE [LARGE SCALE GENOMIC DNA]</scope>
    <source>
        <strain evidence="2">cv. KIB-2019</strain>
    </source>
</reference>
<dbReference type="PANTHER" id="PTHR33527:SF28">
    <property type="entry name" value="GB|AAD43168.1"/>
    <property type="match status" value="1"/>
</dbReference>
<gene>
    <name evidence="1" type="ORF">K7X08_028647</name>
</gene>
<dbReference type="EMBL" id="JAJAGQ010000014">
    <property type="protein sequence ID" value="KAJ8544136.1"/>
    <property type="molecule type" value="Genomic_DNA"/>
</dbReference>
<sequence>MSWHSSSSLKMLYDIPSPLLNAVVEEALTCLKCAEVIKFTENGSLVYMQEVNDEEQALYARLMTRSPVALEAIVDGGRAMYNINGKHVWARKYVKKTNPKINFDDKPVLQLHPLQTNVSV</sequence>
<evidence type="ECO:0000313" key="2">
    <source>
        <dbReference type="Proteomes" id="UP001152561"/>
    </source>
</evidence>